<dbReference type="GO" id="GO:0016811">
    <property type="term" value="F:hydrolase activity, acting on carbon-nitrogen (but not peptide) bonds, in linear amides"/>
    <property type="evidence" value="ECO:0007669"/>
    <property type="project" value="TreeGrafter"/>
</dbReference>
<dbReference type="SUPFAM" id="SSF102215">
    <property type="entry name" value="Creatininase"/>
    <property type="match status" value="1"/>
</dbReference>
<dbReference type="PANTHER" id="PTHR35005:SF1">
    <property type="entry name" value="2-AMINO-5-FORMYLAMINO-6-RIBOSYLAMINOPYRIMIDIN-4(3H)-ONE 5'-MONOPHOSPHATE DEFORMYLASE"/>
    <property type="match status" value="1"/>
</dbReference>
<evidence type="ECO:0000256" key="1">
    <source>
        <dbReference type="ARBA" id="ARBA00001947"/>
    </source>
</evidence>
<keyword evidence="4" id="KW-0862">Zinc</keyword>
<proteinExistence type="predicted"/>
<dbReference type="GO" id="GO:0009231">
    <property type="term" value="P:riboflavin biosynthetic process"/>
    <property type="evidence" value="ECO:0007669"/>
    <property type="project" value="TreeGrafter"/>
</dbReference>
<evidence type="ECO:0000256" key="2">
    <source>
        <dbReference type="ARBA" id="ARBA00022723"/>
    </source>
</evidence>
<dbReference type="PANTHER" id="PTHR35005">
    <property type="entry name" value="3-DEHYDRO-SCYLLO-INOSOSE HYDROLASE"/>
    <property type="match status" value="1"/>
</dbReference>
<dbReference type="InterPro" id="IPR024087">
    <property type="entry name" value="Creatininase-like_sf"/>
</dbReference>
<dbReference type="InterPro" id="IPR003785">
    <property type="entry name" value="Creatininase/forma_Hydrolase"/>
</dbReference>
<sequence>MADEGGKAASEYRYNRLTWAEMDEAIGLEKVVLLPTGSTEQHGRHLPLDVDVFLCEQVCLEIGRRAPDRVLVLPPVAYGLNRHHIDFPGTIHIEPEVFIAFCLNITKSVAYHGFDKILIVNGHGSNQPLIDLIARKTVLETDSLCFATGYFTFLMEAFETVRESEIIAHADEFETSLYLHLAPERVQMDKAATGDDRRGEFVSSDSTSPFIRFNDYWGRWTDLGVHGDPTVATPEKGNLIFEAAVEGMIRAIDEIRAWPIEERRDMHIHPVQKGIRW</sequence>
<evidence type="ECO:0000313" key="5">
    <source>
        <dbReference type="EMBL" id="SVB33283.1"/>
    </source>
</evidence>
<dbReference type="GO" id="GO:0046872">
    <property type="term" value="F:metal ion binding"/>
    <property type="evidence" value="ECO:0007669"/>
    <property type="project" value="UniProtKB-KW"/>
</dbReference>
<reference evidence="5" key="1">
    <citation type="submission" date="2018-05" db="EMBL/GenBank/DDBJ databases">
        <authorList>
            <person name="Lanie J.A."/>
            <person name="Ng W.-L."/>
            <person name="Kazmierczak K.M."/>
            <person name="Andrzejewski T.M."/>
            <person name="Davidsen T.M."/>
            <person name="Wayne K.J."/>
            <person name="Tettelin H."/>
            <person name="Glass J.I."/>
            <person name="Rusch D."/>
            <person name="Podicherti R."/>
            <person name="Tsui H.-C.T."/>
            <person name="Winkler M.E."/>
        </authorList>
    </citation>
    <scope>NUCLEOTIDE SEQUENCE</scope>
</reference>
<protein>
    <recommendedName>
        <fullName evidence="6">Creatininase</fullName>
    </recommendedName>
</protein>
<evidence type="ECO:0000256" key="3">
    <source>
        <dbReference type="ARBA" id="ARBA00022801"/>
    </source>
</evidence>
<keyword evidence="3" id="KW-0378">Hydrolase</keyword>
<dbReference type="AlphaFoldDB" id="A0A382D6S5"/>
<organism evidence="5">
    <name type="scientific">marine metagenome</name>
    <dbReference type="NCBI Taxonomy" id="408172"/>
    <lineage>
        <taxon>unclassified sequences</taxon>
        <taxon>metagenomes</taxon>
        <taxon>ecological metagenomes</taxon>
    </lineage>
</organism>
<evidence type="ECO:0008006" key="6">
    <source>
        <dbReference type="Google" id="ProtNLM"/>
    </source>
</evidence>
<gene>
    <name evidence="5" type="ORF">METZ01_LOCUS186137</name>
</gene>
<comment type="cofactor">
    <cofactor evidence="1">
        <name>Zn(2+)</name>
        <dbReference type="ChEBI" id="CHEBI:29105"/>
    </cofactor>
</comment>
<dbReference type="Gene3D" id="3.40.50.10310">
    <property type="entry name" value="Creatininase"/>
    <property type="match status" value="1"/>
</dbReference>
<accession>A0A382D6S5</accession>
<dbReference type="EMBL" id="UINC01037579">
    <property type="protein sequence ID" value="SVB33283.1"/>
    <property type="molecule type" value="Genomic_DNA"/>
</dbReference>
<keyword evidence="2" id="KW-0479">Metal-binding</keyword>
<evidence type="ECO:0000256" key="4">
    <source>
        <dbReference type="ARBA" id="ARBA00022833"/>
    </source>
</evidence>
<dbReference type="Pfam" id="PF02633">
    <property type="entry name" value="Creatininase"/>
    <property type="match status" value="1"/>
</dbReference>
<name>A0A382D6S5_9ZZZZ</name>